<dbReference type="GO" id="GO:0005634">
    <property type="term" value="C:nucleus"/>
    <property type="evidence" value="ECO:0007669"/>
    <property type="project" value="UniProtKB-SubCell"/>
</dbReference>
<dbReference type="InterPro" id="IPR001680">
    <property type="entry name" value="WD40_rpt"/>
</dbReference>
<feature type="repeat" description="WD" evidence="11">
    <location>
        <begin position="623"/>
        <end position="664"/>
    </location>
</feature>
<evidence type="ECO:0000313" key="13">
    <source>
        <dbReference type="Proteomes" id="UP001175271"/>
    </source>
</evidence>
<dbReference type="InterPro" id="IPR015943">
    <property type="entry name" value="WD40/YVTN_repeat-like_dom_sf"/>
</dbReference>
<evidence type="ECO:0000256" key="1">
    <source>
        <dbReference type="ARBA" id="ARBA00004123"/>
    </source>
</evidence>
<proteinExistence type="inferred from homology"/>
<dbReference type="InterPro" id="IPR037289">
    <property type="entry name" value="Elp2"/>
</dbReference>
<dbReference type="AlphaFoldDB" id="A0AA39I3V7"/>
<evidence type="ECO:0000256" key="2">
    <source>
        <dbReference type="ARBA" id="ARBA00004496"/>
    </source>
</evidence>
<dbReference type="SMART" id="SM00320">
    <property type="entry name" value="WD40"/>
    <property type="match status" value="9"/>
</dbReference>
<evidence type="ECO:0000256" key="6">
    <source>
        <dbReference type="ARBA" id="ARBA00022490"/>
    </source>
</evidence>
<feature type="repeat" description="WD" evidence="11">
    <location>
        <begin position="356"/>
        <end position="387"/>
    </location>
</feature>
<evidence type="ECO:0000256" key="10">
    <source>
        <dbReference type="ARBA" id="ARBA00023242"/>
    </source>
</evidence>
<comment type="pathway">
    <text evidence="3">tRNA modification; 5-methoxycarbonylmethyl-2-thiouridine-tRNA biosynthesis.</text>
</comment>
<evidence type="ECO:0000256" key="11">
    <source>
        <dbReference type="PROSITE-ProRule" id="PRU00221"/>
    </source>
</evidence>
<dbReference type="GO" id="GO:0002098">
    <property type="term" value="P:tRNA wobble uridine modification"/>
    <property type="evidence" value="ECO:0007669"/>
    <property type="project" value="InterPro"/>
</dbReference>
<feature type="repeat" description="WD" evidence="11">
    <location>
        <begin position="256"/>
        <end position="288"/>
    </location>
</feature>
<keyword evidence="6" id="KW-0963">Cytoplasm</keyword>
<comment type="caution">
    <text evidence="12">The sequence shown here is derived from an EMBL/GenBank/DDBJ whole genome shotgun (WGS) entry which is preliminary data.</text>
</comment>
<dbReference type="Proteomes" id="UP001175271">
    <property type="component" value="Unassembled WGS sequence"/>
</dbReference>
<reference evidence="12" key="1">
    <citation type="submission" date="2023-06" db="EMBL/GenBank/DDBJ databases">
        <title>Genomic analysis of the entomopathogenic nematode Steinernema hermaphroditum.</title>
        <authorList>
            <person name="Schwarz E.M."/>
            <person name="Heppert J.K."/>
            <person name="Baniya A."/>
            <person name="Schwartz H.T."/>
            <person name="Tan C.-H."/>
            <person name="Antoshechkin I."/>
            <person name="Sternberg P.W."/>
            <person name="Goodrich-Blair H."/>
            <person name="Dillman A.R."/>
        </authorList>
    </citation>
    <scope>NUCLEOTIDE SEQUENCE</scope>
    <source>
        <strain evidence="12">PS9179</strain>
        <tissue evidence="12">Whole animal</tissue>
    </source>
</reference>
<keyword evidence="9" id="KW-0677">Repeat</keyword>
<protein>
    <recommendedName>
        <fullName evidence="5">Elongator complex protein 2</fullName>
    </recommendedName>
</protein>
<dbReference type="SUPFAM" id="SSF50978">
    <property type="entry name" value="WD40 repeat-like"/>
    <property type="match status" value="3"/>
</dbReference>
<dbReference type="Gene3D" id="2.130.10.10">
    <property type="entry name" value="YVTN repeat-like/Quinoprotein amine dehydrogenase"/>
    <property type="match status" value="4"/>
</dbReference>
<dbReference type="EMBL" id="JAUCMV010000002">
    <property type="protein sequence ID" value="KAK0415977.1"/>
    <property type="molecule type" value="Genomic_DNA"/>
</dbReference>
<dbReference type="PROSITE" id="PS50294">
    <property type="entry name" value="WD_REPEATS_REGION"/>
    <property type="match status" value="1"/>
</dbReference>
<comment type="similarity">
    <text evidence="4">Belongs to the WD repeat ELP2 family.</text>
</comment>
<evidence type="ECO:0000256" key="8">
    <source>
        <dbReference type="ARBA" id="ARBA00022694"/>
    </source>
</evidence>
<comment type="subcellular location">
    <subcellularLocation>
        <location evidence="2">Cytoplasm</location>
    </subcellularLocation>
    <subcellularLocation>
        <location evidence="1">Nucleus</location>
    </subcellularLocation>
</comment>
<dbReference type="Pfam" id="PF00400">
    <property type="entry name" value="WD40"/>
    <property type="match status" value="5"/>
</dbReference>
<dbReference type="GO" id="GO:0033588">
    <property type="term" value="C:elongator holoenzyme complex"/>
    <property type="evidence" value="ECO:0007669"/>
    <property type="project" value="InterPro"/>
</dbReference>
<gene>
    <name evidence="12" type="ORF">QR680_012228</name>
</gene>
<dbReference type="PANTHER" id="PTHR44111:SF1">
    <property type="entry name" value="ELONGATOR COMPLEX PROTEIN 2"/>
    <property type="match status" value="1"/>
</dbReference>
<keyword evidence="8" id="KW-0819">tRNA processing</keyword>
<feature type="repeat" description="WD" evidence="11">
    <location>
        <begin position="574"/>
        <end position="606"/>
    </location>
</feature>
<dbReference type="PANTHER" id="PTHR44111">
    <property type="entry name" value="ELONGATOR COMPLEX PROTEIN 2"/>
    <property type="match status" value="1"/>
</dbReference>
<keyword evidence="13" id="KW-1185">Reference proteome</keyword>
<evidence type="ECO:0000313" key="12">
    <source>
        <dbReference type="EMBL" id="KAK0415977.1"/>
    </source>
</evidence>
<dbReference type="PROSITE" id="PS50082">
    <property type="entry name" value="WD_REPEATS_2"/>
    <property type="match status" value="4"/>
</dbReference>
<evidence type="ECO:0000256" key="5">
    <source>
        <dbReference type="ARBA" id="ARBA00020267"/>
    </source>
</evidence>
<evidence type="ECO:0000256" key="7">
    <source>
        <dbReference type="ARBA" id="ARBA00022574"/>
    </source>
</evidence>
<organism evidence="12 13">
    <name type="scientific">Steinernema hermaphroditum</name>
    <dbReference type="NCBI Taxonomy" id="289476"/>
    <lineage>
        <taxon>Eukaryota</taxon>
        <taxon>Metazoa</taxon>
        <taxon>Ecdysozoa</taxon>
        <taxon>Nematoda</taxon>
        <taxon>Chromadorea</taxon>
        <taxon>Rhabditida</taxon>
        <taxon>Tylenchina</taxon>
        <taxon>Panagrolaimomorpha</taxon>
        <taxon>Strongyloidoidea</taxon>
        <taxon>Steinernematidae</taxon>
        <taxon>Steinernema</taxon>
    </lineage>
</organism>
<sequence length="775" mass="85349">MVVASTTFVATGCAQRSQVLVWSPRGYIIYASAGELVIAHLKKANATARIVGTVAAHEADITCLTIDGDILRSGCAQGIVAVWRFSENASLELQEKYEAHPKHPITFCAGLGERTVSCASDGRLLIRRSVDKQQELRFGSTFVLCAAFHKCTDGRVLLAAATSNSKIEILFEEGEEFRKGITLTGHSDWVRSMAFRGEADDSIICASAGQDSVIRLYKFQNERNIPTPDPEELRVRPLKLEISKDVVFHVTVEAVLSGHEGWIHSVQWHPNANRLLSASIDKCLIVWEPSEGGSGVWLEKVRVGEVGGQAVGYYGAVFTNEGLRIVGHSYFGGIYVWHPENEENLDETVWHPEAAVGGHFSPVVDVDWDPTGSYLISCSSDQTTRTYAPIAGGEGYAEIGRPQVHGHNLNCLVSVSSSCFVSGAEEKIFRAFRAPITFANSLANLSRYSKDKIFREVLCEFGAGVPSLGLSNKAIEEGELTGDSFSELGGATKEEIAALISNPVDLTQPPTEDHLMQNTLWPEIHKLYGHGFEVFAIAANKSGTLIATSCKASHADHAAIMIWDTDEWQRRCDLYAHQLTVTQLAFSPSGRYLLSVSRDRSFAVFKSNKEYQWSKVFQSNKSTGVHSRIIWACSWSHDSTLFATVSRDKKMAIWRISDNGIENIAVTGLEESITAVQFAPELSPDGKYTIASGLENGLVEVFSFDIATGAFESLHKFDQSTAHSRTIRRLRFRPVEGPWQSGEKPKRRTNCLELASCSDDHCVKVHRIEWAASHC</sequence>
<name>A0AA39I3V7_9BILA</name>
<keyword evidence="10" id="KW-0539">Nucleus</keyword>
<keyword evidence="7 11" id="KW-0853">WD repeat</keyword>
<accession>A0AA39I3V7</accession>
<evidence type="ECO:0000256" key="4">
    <source>
        <dbReference type="ARBA" id="ARBA00005881"/>
    </source>
</evidence>
<evidence type="ECO:0000256" key="9">
    <source>
        <dbReference type="ARBA" id="ARBA00022737"/>
    </source>
</evidence>
<dbReference type="GO" id="GO:0005737">
    <property type="term" value="C:cytoplasm"/>
    <property type="evidence" value="ECO:0007669"/>
    <property type="project" value="UniProtKB-SubCell"/>
</dbReference>
<dbReference type="FunFam" id="2.130.10.10:FF:000400">
    <property type="entry name" value="Elongator acetyltransferase complex subunit 2"/>
    <property type="match status" value="1"/>
</dbReference>
<dbReference type="InterPro" id="IPR036322">
    <property type="entry name" value="WD40_repeat_dom_sf"/>
</dbReference>
<evidence type="ECO:0000256" key="3">
    <source>
        <dbReference type="ARBA" id="ARBA00005043"/>
    </source>
</evidence>